<dbReference type="OrthoDB" id="2135488at2759"/>
<comment type="caution">
    <text evidence="3">The sequence shown here is derived from an EMBL/GenBank/DDBJ whole genome shotgun (WGS) entry which is preliminary data.</text>
</comment>
<dbReference type="InterPro" id="IPR006680">
    <property type="entry name" value="Amidohydro-rel"/>
</dbReference>
<dbReference type="eggNOG" id="ENOG502RZT7">
    <property type="taxonomic scope" value="Eukaryota"/>
</dbReference>
<reference evidence="4" key="2">
    <citation type="submission" date="2013-04" db="EMBL/GenBank/DDBJ databases">
        <title>Genomic mechanisms accounting for the adaptation to parasitism in nematode-trapping fungi.</title>
        <authorList>
            <person name="Ahren D.G."/>
        </authorList>
    </citation>
    <scope>NUCLEOTIDE SEQUENCE [LARGE SCALE GENOMIC DNA]</scope>
    <source>
        <strain evidence="4">CBS 200.50</strain>
    </source>
</reference>
<organism evidence="3 4">
    <name type="scientific">Dactylellina haptotyla (strain CBS 200.50)</name>
    <name type="common">Nematode-trapping fungus</name>
    <name type="synonym">Monacrosporium haptotylum</name>
    <dbReference type="NCBI Taxonomy" id="1284197"/>
    <lineage>
        <taxon>Eukaryota</taxon>
        <taxon>Fungi</taxon>
        <taxon>Dikarya</taxon>
        <taxon>Ascomycota</taxon>
        <taxon>Pezizomycotina</taxon>
        <taxon>Orbiliomycetes</taxon>
        <taxon>Orbiliales</taxon>
        <taxon>Orbiliaceae</taxon>
        <taxon>Dactylellina</taxon>
    </lineage>
</organism>
<proteinExistence type="inferred from homology"/>
<keyword evidence="4" id="KW-1185">Reference proteome</keyword>
<evidence type="ECO:0000256" key="1">
    <source>
        <dbReference type="ARBA" id="ARBA00038310"/>
    </source>
</evidence>
<feature type="domain" description="Amidohydrolase-related" evidence="2">
    <location>
        <begin position="162"/>
        <end position="348"/>
    </location>
</feature>
<evidence type="ECO:0000259" key="2">
    <source>
        <dbReference type="Pfam" id="PF04909"/>
    </source>
</evidence>
<reference evidence="3 4" key="1">
    <citation type="journal article" date="2013" name="PLoS Genet.">
        <title>Genomic mechanisms accounting for the adaptation to parasitism in nematode-trapping fungi.</title>
        <authorList>
            <person name="Meerupati T."/>
            <person name="Andersson K.M."/>
            <person name="Friman E."/>
            <person name="Kumar D."/>
            <person name="Tunlid A."/>
            <person name="Ahren D."/>
        </authorList>
    </citation>
    <scope>NUCLEOTIDE SEQUENCE [LARGE SCALE GENOMIC DNA]</scope>
    <source>
        <strain evidence="3 4">CBS 200.50</strain>
    </source>
</reference>
<comment type="similarity">
    <text evidence="1">Belongs to the metallo-dependent hydrolases superfamily.</text>
</comment>
<dbReference type="SUPFAM" id="SSF51556">
    <property type="entry name" value="Metallo-dependent hydrolases"/>
    <property type="match status" value="1"/>
</dbReference>
<accession>S8CAR6</accession>
<dbReference type="Gene3D" id="3.20.20.140">
    <property type="entry name" value="Metal-dependent hydrolases"/>
    <property type="match status" value="1"/>
</dbReference>
<dbReference type="EMBL" id="AQGS01000033">
    <property type="protein sequence ID" value="EPS44807.1"/>
    <property type="molecule type" value="Genomic_DNA"/>
</dbReference>
<gene>
    <name evidence="3" type="ORF">H072_1207</name>
</gene>
<dbReference type="PANTHER" id="PTHR43569">
    <property type="entry name" value="AMIDOHYDROLASE"/>
    <property type="match status" value="1"/>
</dbReference>
<dbReference type="AlphaFoldDB" id="S8CAR6"/>
<dbReference type="PANTHER" id="PTHR43569:SF2">
    <property type="entry name" value="AMIDOHYDROLASE-RELATED DOMAIN-CONTAINING PROTEIN"/>
    <property type="match status" value="1"/>
</dbReference>
<evidence type="ECO:0000313" key="4">
    <source>
        <dbReference type="Proteomes" id="UP000015100"/>
    </source>
</evidence>
<evidence type="ECO:0000313" key="3">
    <source>
        <dbReference type="EMBL" id="EPS44807.1"/>
    </source>
</evidence>
<name>S8CAR6_DACHA</name>
<dbReference type="STRING" id="1284197.S8CAR6"/>
<protein>
    <recommendedName>
        <fullName evidence="2">Amidohydrolase-related domain-containing protein</fullName>
    </recommendedName>
</protein>
<dbReference type="Proteomes" id="UP000015100">
    <property type="component" value="Unassembled WGS sequence"/>
</dbReference>
<dbReference type="InterPro" id="IPR032466">
    <property type="entry name" value="Metal_Hydrolase"/>
</dbReference>
<dbReference type="GO" id="GO:0016787">
    <property type="term" value="F:hydrolase activity"/>
    <property type="evidence" value="ECO:0007669"/>
    <property type="project" value="InterPro"/>
</dbReference>
<dbReference type="InterPro" id="IPR052350">
    <property type="entry name" value="Metallo-dep_Lactonases"/>
</dbReference>
<dbReference type="HOGENOM" id="CLU_044590_1_0_1"/>
<dbReference type="OMA" id="IAWRTAM"/>
<sequence length="351" mass="39284">MDAPKFLLDTHIHLFRERDLSTLAWQDPNGPLYGVYDIQEYKSCISPIPSSYSGFVFVETDRKYTDPKDPSEDLAAWQHVLEEYRYLLQLSKDGGDGGKLVRGIVPWAPIHLGREVMERYTKLLGSVDAEVYGGEKHSLLVGFRYLIQDKPKGTIIAPAFVEGLKYLRDTGMVFDLGIDVNRNSLWQFEEALTALSQVEGLRIVINHLSKPPLGREPEGGGMDKWKIFMEEVAKLNVTMKLSGGFSELPPGFAVDSSELPDKVASMVLDYARPIFKIFGPGRIIWGSDWPVCGIGYGQVTGQQKGAWHDWLKISTTVINKILAEGEVNAEPEEWEGIWGKNAIRAYGLSGF</sequence>
<dbReference type="Pfam" id="PF04909">
    <property type="entry name" value="Amidohydro_2"/>
    <property type="match status" value="1"/>
</dbReference>